<dbReference type="PANTHER" id="PTHR38439:SF3">
    <property type="entry name" value="COPPER-RESISTANT CUPROPROTEIN COPI"/>
    <property type="match status" value="1"/>
</dbReference>
<evidence type="ECO:0000313" key="8">
    <source>
        <dbReference type="Proteomes" id="UP001265700"/>
    </source>
</evidence>
<feature type="domain" description="Blue (type 1) copper" evidence="6">
    <location>
        <begin position="66"/>
        <end position="166"/>
    </location>
</feature>
<keyword evidence="2" id="KW-0479">Metal-binding</keyword>
<feature type="signal peptide" evidence="5">
    <location>
        <begin position="1"/>
        <end position="28"/>
    </location>
</feature>
<comment type="caution">
    <text evidence="7">The sequence shown here is derived from an EMBL/GenBank/DDBJ whole genome shotgun (WGS) entry which is preliminary data.</text>
</comment>
<feature type="chain" id="PRO_5046864839" evidence="5">
    <location>
        <begin position="29"/>
        <end position="170"/>
    </location>
</feature>
<sequence>MKHTSSRRHFQLSLLALPWALGTTLAQAHGDTHGKTAGPVVKEQKPWGIAAEPGKAQRTLEILMTDDMKLSPSHLNVREGETLRLRAINKGKVMHEIVIGTSAELAEHAEMMKKFPAMEHDEPYMAHVPPGKRGDIVWTFNRPGDFEFACLIAGHFEAGMRGTIRVAPKA</sequence>
<comment type="subcellular location">
    <subcellularLocation>
        <location evidence="1">Periplasm</location>
    </subcellularLocation>
</comment>
<dbReference type="CDD" id="cd04211">
    <property type="entry name" value="Cupredoxin_like_2"/>
    <property type="match status" value="1"/>
</dbReference>
<dbReference type="InterPro" id="IPR050845">
    <property type="entry name" value="Cu-binding_ET"/>
</dbReference>
<reference evidence="7 8" key="1">
    <citation type="submission" date="2023-07" db="EMBL/GenBank/DDBJ databases">
        <title>Sorghum-associated microbial communities from plants grown in Nebraska, USA.</title>
        <authorList>
            <person name="Schachtman D."/>
        </authorList>
    </citation>
    <scope>NUCLEOTIDE SEQUENCE [LARGE SCALE GENOMIC DNA]</scope>
    <source>
        <strain evidence="7 8">4249</strain>
    </source>
</reference>
<name>A0ABU1WW56_9BURK</name>
<evidence type="ECO:0000256" key="4">
    <source>
        <dbReference type="ARBA" id="ARBA00023008"/>
    </source>
</evidence>
<evidence type="ECO:0000313" key="7">
    <source>
        <dbReference type="EMBL" id="MDR7153092.1"/>
    </source>
</evidence>
<gene>
    <name evidence="7" type="ORF">J2W49_005072</name>
</gene>
<dbReference type="PROSITE" id="PS00079">
    <property type="entry name" value="MULTICOPPER_OXIDASE1"/>
    <property type="match status" value="1"/>
</dbReference>
<evidence type="ECO:0000259" key="6">
    <source>
        <dbReference type="Pfam" id="PF00127"/>
    </source>
</evidence>
<evidence type="ECO:0000256" key="1">
    <source>
        <dbReference type="ARBA" id="ARBA00004418"/>
    </source>
</evidence>
<dbReference type="InterPro" id="IPR008972">
    <property type="entry name" value="Cupredoxin"/>
</dbReference>
<dbReference type="Gene3D" id="2.60.40.420">
    <property type="entry name" value="Cupredoxins - blue copper proteins"/>
    <property type="match status" value="1"/>
</dbReference>
<dbReference type="EMBL" id="JAVDWU010000017">
    <property type="protein sequence ID" value="MDR7153092.1"/>
    <property type="molecule type" value="Genomic_DNA"/>
</dbReference>
<keyword evidence="5" id="KW-0732">Signal</keyword>
<keyword evidence="3" id="KW-0574">Periplasm</keyword>
<evidence type="ECO:0000256" key="5">
    <source>
        <dbReference type="SAM" id="SignalP"/>
    </source>
</evidence>
<dbReference type="PANTHER" id="PTHR38439">
    <property type="entry name" value="AURACYANIN-B"/>
    <property type="match status" value="1"/>
</dbReference>
<dbReference type="InterPro" id="IPR000923">
    <property type="entry name" value="BlueCu_1"/>
</dbReference>
<dbReference type="Pfam" id="PF00127">
    <property type="entry name" value="Copper-bind"/>
    <property type="match status" value="1"/>
</dbReference>
<dbReference type="Proteomes" id="UP001265700">
    <property type="component" value="Unassembled WGS sequence"/>
</dbReference>
<dbReference type="RefSeq" id="WP_310322523.1">
    <property type="nucleotide sequence ID" value="NZ_JAVDWU010000017.1"/>
</dbReference>
<protein>
    <submittedName>
        <fullName evidence="7">Cupredoxin-like copper-binding protein</fullName>
    </submittedName>
</protein>
<evidence type="ECO:0000256" key="2">
    <source>
        <dbReference type="ARBA" id="ARBA00022723"/>
    </source>
</evidence>
<dbReference type="InterPro" id="IPR033138">
    <property type="entry name" value="Cu_oxidase_CS"/>
</dbReference>
<keyword evidence="8" id="KW-1185">Reference proteome</keyword>
<keyword evidence="4" id="KW-0186">Copper</keyword>
<evidence type="ECO:0000256" key="3">
    <source>
        <dbReference type="ARBA" id="ARBA00022764"/>
    </source>
</evidence>
<dbReference type="SUPFAM" id="SSF49503">
    <property type="entry name" value="Cupredoxins"/>
    <property type="match status" value="1"/>
</dbReference>
<accession>A0ABU1WW56</accession>
<organism evidence="7 8">
    <name type="scientific">Hydrogenophaga palleronii</name>
    <dbReference type="NCBI Taxonomy" id="65655"/>
    <lineage>
        <taxon>Bacteria</taxon>
        <taxon>Pseudomonadati</taxon>
        <taxon>Pseudomonadota</taxon>
        <taxon>Betaproteobacteria</taxon>
        <taxon>Burkholderiales</taxon>
        <taxon>Comamonadaceae</taxon>
        <taxon>Hydrogenophaga</taxon>
    </lineage>
</organism>
<proteinExistence type="predicted"/>